<dbReference type="AlphaFoldDB" id="A0A7S1ZF17"/>
<keyword evidence="3" id="KW-0732">Signal</keyword>
<keyword evidence="2" id="KW-0812">Transmembrane</keyword>
<feature type="region of interest" description="Disordered" evidence="1">
    <location>
        <begin position="177"/>
        <end position="203"/>
    </location>
</feature>
<gene>
    <name evidence="4" type="ORF">DBRI1063_LOCUS14579</name>
</gene>
<reference evidence="4" key="1">
    <citation type="submission" date="2021-01" db="EMBL/GenBank/DDBJ databases">
        <authorList>
            <person name="Corre E."/>
            <person name="Pelletier E."/>
            <person name="Niang G."/>
            <person name="Scheremetjew M."/>
            <person name="Finn R."/>
            <person name="Kale V."/>
            <person name="Holt S."/>
            <person name="Cochrane G."/>
            <person name="Meng A."/>
            <person name="Brown T."/>
            <person name="Cohen L."/>
        </authorList>
    </citation>
    <scope>NUCLEOTIDE SEQUENCE</scope>
    <source>
        <strain evidence="4">Pop2</strain>
    </source>
</reference>
<name>A0A7S1ZF17_9STRA</name>
<sequence length="203" mass="21679">MCNEAVTAICSLFAWFLSGAAAFSCFFIEGEYDGPFGTSSIGFGFLGISTWRYGSFYSHGSWCMSWESYTLVPEILGVEVRDSTWTAAYAFAVIAFCLGFFAVVFSFCSQKGRGGLAALLFFVTLCQGLSLLVFSSDVVKVFEANGVKLGISFGAGCSIAAIILWFFAAVSAAATGKNDDGDRDASREELEEPLVANDEAEAA</sequence>
<dbReference type="EMBL" id="HBGN01022841">
    <property type="protein sequence ID" value="CAD9337039.1"/>
    <property type="molecule type" value="Transcribed_RNA"/>
</dbReference>
<evidence type="ECO:0000313" key="4">
    <source>
        <dbReference type="EMBL" id="CAD9337039.1"/>
    </source>
</evidence>
<keyword evidence="2" id="KW-1133">Transmembrane helix</keyword>
<proteinExistence type="predicted"/>
<feature type="transmembrane region" description="Helical" evidence="2">
    <location>
        <begin position="115"/>
        <end position="135"/>
    </location>
</feature>
<accession>A0A7S1ZF17</accession>
<evidence type="ECO:0000256" key="1">
    <source>
        <dbReference type="SAM" id="MobiDB-lite"/>
    </source>
</evidence>
<evidence type="ECO:0000256" key="3">
    <source>
        <dbReference type="SAM" id="SignalP"/>
    </source>
</evidence>
<feature type="signal peptide" evidence="3">
    <location>
        <begin position="1"/>
        <end position="22"/>
    </location>
</feature>
<evidence type="ECO:0000256" key="2">
    <source>
        <dbReference type="SAM" id="Phobius"/>
    </source>
</evidence>
<organism evidence="4">
    <name type="scientific">Ditylum brightwellii</name>
    <dbReference type="NCBI Taxonomy" id="49249"/>
    <lineage>
        <taxon>Eukaryota</taxon>
        <taxon>Sar</taxon>
        <taxon>Stramenopiles</taxon>
        <taxon>Ochrophyta</taxon>
        <taxon>Bacillariophyta</taxon>
        <taxon>Mediophyceae</taxon>
        <taxon>Lithodesmiophycidae</taxon>
        <taxon>Lithodesmiales</taxon>
        <taxon>Lithodesmiaceae</taxon>
        <taxon>Ditylum</taxon>
    </lineage>
</organism>
<protein>
    <recommendedName>
        <fullName evidence="5">MARVEL domain-containing protein</fullName>
    </recommendedName>
</protein>
<feature type="compositionally biased region" description="Basic and acidic residues" evidence="1">
    <location>
        <begin position="177"/>
        <end position="188"/>
    </location>
</feature>
<feature type="chain" id="PRO_5030976435" description="MARVEL domain-containing protein" evidence="3">
    <location>
        <begin position="23"/>
        <end position="203"/>
    </location>
</feature>
<keyword evidence="2" id="KW-0472">Membrane</keyword>
<evidence type="ECO:0008006" key="5">
    <source>
        <dbReference type="Google" id="ProtNLM"/>
    </source>
</evidence>
<feature type="transmembrane region" description="Helical" evidence="2">
    <location>
        <begin position="87"/>
        <end position="108"/>
    </location>
</feature>
<feature type="transmembrane region" description="Helical" evidence="2">
    <location>
        <begin position="147"/>
        <end position="168"/>
    </location>
</feature>